<sequence length="108" mass="12679">MAIKTYKISPEVEEAAKAGGFPSVNQYVKHLMQFHREARQEQEDTMVKIFNRTIAFLELERMTMHRTAEALHLLLKKTDIDLQLTEQEREYLRFAIDDSLKRGAWGPK</sequence>
<dbReference type="AlphaFoldDB" id="A0A7T6VCV6"/>
<dbReference type="KEGG" id="bann:JFN94_10525"/>
<proteinExistence type="predicted"/>
<protein>
    <submittedName>
        <fullName evidence="1">Uncharacterized protein</fullName>
    </submittedName>
</protein>
<organism evidence="1 2">
    <name type="scientific">Burkholderia anthina</name>
    <dbReference type="NCBI Taxonomy" id="179879"/>
    <lineage>
        <taxon>Bacteria</taxon>
        <taxon>Pseudomonadati</taxon>
        <taxon>Pseudomonadota</taxon>
        <taxon>Betaproteobacteria</taxon>
        <taxon>Burkholderiales</taxon>
        <taxon>Burkholderiaceae</taxon>
        <taxon>Burkholderia</taxon>
        <taxon>Burkholderia cepacia complex</taxon>
    </lineage>
</organism>
<evidence type="ECO:0000313" key="2">
    <source>
        <dbReference type="Proteomes" id="UP000596205"/>
    </source>
</evidence>
<name>A0A7T6VCV6_9BURK</name>
<accession>A0A7T6VCV6</accession>
<reference evidence="1 2" key="1">
    <citation type="submission" date="2020-12" db="EMBL/GenBank/DDBJ databases">
        <title>Complete genome sequence of Burkholderia anthina BJQ0011.</title>
        <authorList>
            <person name="Xu Y."/>
        </authorList>
    </citation>
    <scope>NUCLEOTIDE SEQUENCE [LARGE SCALE GENOMIC DNA]</scope>
    <source>
        <strain evidence="1 2">BJQ0011</strain>
    </source>
</reference>
<dbReference type="Proteomes" id="UP000596205">
    <property type="component" value="Chromosome 1"/>
</dbReference>
<evidence type="ECO:0000313" key="1">
    <source>
        <dbReference type="EMBL" id="QQK01538.1"/>
    </source>
</evidence>
<gene>
    <name evidence="1" type="ORF">JFN94_10525</name>
</gene>
<dbReference type="RefSeq" id="WP_199568468.1">
    <property type="nucleotide sequence ID" value="NZ_CP066769.1"/>
</dbReference>
<dbReference type="EMBL" id="CP066769">
    <property type="protein sequence ID" value="QQK01538.1"/>
    <property type="molecule type" value="Genomic_DNA"/>
</dbReference>